<proteinExistence type="predicted"/>
<protein>
    <submittedName>
        <fullName evidence="1">Uncharacterized protein</fullName>
    </submittedName>
</protein>
<dbReference type="EMBL" id="MTSM01000001">
    <property type="protein sequence ID" value="OPX56941.1"/>
    <property type="molecule type" value="Genomic_DNA"/>
</dbReference>
<sequence>MSQFPIFLDFECSSPDEDGFPIAVSWSLPDGQVKSTLICPEDHWLEYESSSFDDHHLDIDDLMLHGVSALEVIRELQADIDSDVVYVDGLGEDEHWLDKLYHAYQMEPQFALEPAYSLYEMPSEDWIHLKQEWLEHHGLDQYQSEANVVAMLHLHQGVDGFKNNLDFETDV</sequence>
<dbReference type="RefSeq" id="WP_078744467.1">
    <property type="nucleotide sequence ID" value="NZ_FUXG01000004.1"/>
</dbReference>
<reference evidence="1 2" key="1">
    <citation type="submission" date="2017-01" db="EMBL/GenBank/DDBJ databases">
        <title>Genome Sequencing of a Marine Spirillum, Oceanospirillum multiglobuliferum ATCC 33336, from Japan.</title>
        <authorList>
            <person name="Carney J.G."/>
            <person name="Trachtenberg A.M."/>
            <person name="Rheaume B.A."/>
            <person name="Linnane J.D."/>
            <person name="Pitts N.L."/>
            <person name="Mykles D.L."/>
            <person name="Maclea K.S."/>
        </authorList>
    </citation>
    <scope>NUCLEOTIDE SEQUENCE [LARGE SCALE GENOMIC DNA]</scope>
    <source>
        <strain evidence="1 2">ATCC 33336</strain>
    </source>
</reference>
<dbReference type="Proteomes" id="UP000191418">
    <property type="component" value="Unassembled WGS sequence"/>
</dbReference>
<keyword evidence="2" id="KW-1185">Reference proteome</keyword>
<gene>
    <name evidence="1" type="ORF">BTE48_00445</name>
</gene>
<comment type="caution">
    <text evidence="1">The sequence shown here is derived from an EMBL/GenBank/DDBJ whole genome shotgun (WGS) entry which is preliminary data.</text>
</comment>
<dbReference type="AlphaFoldDB" id="A0A1T4MPQ0"/>
<dbReference type="OrthoDB" id="6367287at2"/>
<evidence type="ECO:0000313" key="1">
    <source>
        <dbReference type="EMBL" id="OPX56941.1"/>
    </source>
</evidence>
<accession>A0A1T4MPQ0</accession>
<name>A0A1T4MPQ0_9GAMM</name>
<organism evidence="1 2">
    <name type="scientific">Oceanospirillum multiglobuliferum</name>
    <dbReference type="NCBI Taxonomy" id="64969"/>
    <lineage>
        <taxon>Bacteria</taxon>
        <taxon>Pseudomonadati</taxon>
        <taxon>Pseudomonadota</taxon>
        <taxon>Gammaproteobacteria</taxon>
        <taxon>Oceanospirillales</taxon>
        <taxon>Oceanospirillaceae</taxon>
        <taxon>Oceanospirillum</taxon>
    </lineage>
</organism>
<dbReference type="STRING" id="64969.SAMN02745127_00867"/>
<evidence type="ECO:0000313" key="2">
    <source>
        <dbReference type="Proteomes" id="UP000191418"/>
    </source>
</evidence>